<keyword evidence="3" id="KW-1185">Reference proteome</keyword>
<dbReference type="EMBL" id="JAINDJ010000006">
    <property type="protein sequence ID" value="KAG9444707.1"/>
    <property type="molecule type" value="Genomic_DNA"/>
</dbReference>
<feature type="region of interest" description="Disordered" evidence="1">
    <location>
        <begin position="253"/>
        <end position="390"/>
    </location>
</feature>
<evidence type="ECO:0000313" key="2">
    <source>
        <dbReference type="EMBL" id="KAG9444707.1"/>
    </source>
</evidence>
<organism evidence="2 3">
    <name type="scientific">Aristolochia fimbriata</name>
    <name type="common">White veined hardy Dutchman's pipe vine</name>
    <dbReference type="NCBI Taxonomy" id="158543"/>
    <lineage>
        <taxon>Eukaryota</taxon>
        <taxon>Viridiplantae</taxon>
        <taxon>Streptophyta</taxon>
        <taxon>Embryophyta</taxon>
        <taxon>Tracheophyta</taxon>
        <taxon>Spermatophyta</taxon>
        <taxon>Magnoliopsida</taxon>
        <taxon>Magnoliidae</taxon>
        <taxon>Piperales</taxon>
        <taxon>Aristolochiaceae</taxon>
        <taxon>Aristolochia</taxon>
    </lineage>
</organism>
<feature type="region of interest" description="Disordered" evidence="1">
    <location>
        <begin position="197"/>
        <end position="223"/>
    </location>
</feature>
<evidence type="ECO:0000313" key="3">
    <source>
        <dbReference type="Proteomes" id="UP000825729"/>
    </source>
</evidence>
<protein>
    <submittedName>
        <fullName evidence="2">Uncharacterized protein</fullName>
    </submittedName>
</protein>
<comment type="caution">
    <text evidence="2">The sequence shown here is derived from an EMBL/GenBank/DDBJ whole genome shotgun (WGS) entry which is preliminary data.</text>
</comment>
<feature type="compositionally biased region" description="Basic and acidic residues" evidence="1">
    <location>
        <begin position="265"/>
        <end position="276"/>
    </location>
</feature>
<reference evidence="2 3" key="1">
    <citation type="submission" date="2021-07" db="EMBL/GenBank/DDBJ databases">
        <title>The Aristolochia fimbriata genome: insights into angiosperm evolution, floral development and chemical biosynthesis.</title>
        <authorList>
            <person name="Jiao Y."/>
        </authorList>
    </citation>
    <scope>NUCLEOTIDE SEQUENCE [LARGE SCALE GENOMIC DNA]</scope>
    <source>
        <strain evidence="2">IBCAS-2021</strain>
        <tissue evidence="2">Leaf</tissue>
    </source>
</reference>
<evidence type="ECO:0000256" key="1">
    <source>
        <dbReference type="SAM" id="MobiDB-lite"/>
    </source>
</evidence>
<proteinExistence type="predicted"/>
<name>A0AAV7EAE2_ARIFI</name>
<dbReference type="AlphaFoldDB" id="A0AAV7EAE2"/>
<accession>A0AAV7EAE2</accession>
<dbReference type="Proteomes" id="UP000825729">
    <property type="component" value="Unassembled WGS sequence"/>
</dbReference>
<feature type="compositionally biased region" description="Low complexity" evidence="1">
    <location>
        <begin position="296"/>
        <end position="306"/>
    </location>
</feature>
<feature type="region of interest" description="Disordered" evidence="1">
    <location>
        <begin position="82"/>
        <end position="171"/>
    </location>
</feature>
<gene>
    <name evidence="2" type="ORF">H6P81_016047</name>
</gene>
<sequence>MKNEINAILGVNCRIPRTIEVFERKLHPRPLRSRVHLLWAATPDAVPPPPPVPLLPHRWGGGRVGGAQQIVALPPPWRGWLKNTLPQGHFGTTSGGSALPPPPRGSSRGPRPLAQEDPPCRQLPPADRRPCSDYAPQKLPFKATDRAQVPWNGAPERVTAPQPGPRQTARGAVGEVGLFGNAAQIGRGWGRAMRLGQSAGRRAGPAADSGADRRWSRATQARADDPARWIRRLADEEEGGATTTGRALAGTCARLAPGQLVPHSTRLETRTKESDMCAKSAGAPNPQASMREDTRAAAAKPRALKPGRSAAGADLGGSSKYSNENFEGQEGKGSILPTLETAQPEVGSSGWKSTATPLQAREVGKMDPESGKGLALRAGHGVPVPNPPGCRWTARSCPPRARAGRRRVGRGRMGTPLWGLLPQGRTADSELVRTRGTDRLIKTKHCDGPRGCSRNVISAQCSECQSEEIQPSAGKRRE</sequence>